<dbReference type="RefSeq" id="WP_055068351.1">
    <property type="nucleotide sequence ID" value="NZ_CP173697.1"/>
</dbReference>
<dbReference type="Proteomes" id="UP000446657">
    <property type="component" value="Unassembled WGS sequence"/>
</dbReference>
<reference evidence="1" key="1">
    <citation type="submission" date="2015-05" db="EMBL/GenBank/DDBJ databases">
        <authorList>
            <person name="Wang D.B."/>
            <person name="Wang M."/>
        </authorList>
    </citation>
    <scope>NUCLEOTIDE SEQUENCE [LARGE SCALE GENOMIC DNA]</scope>
    <source>
        <strain evidence="1">M72</strain>
    </source>
</reference>
<dbReference type="STRING" id="301302.ERS852420_01703"/>
<reference evidence="3" key="2">
    <citation type="submission" date="2015-05" db="EMBL/GenBank/DDBJ databases">
        <authorList>
            <consortium name="Pathogen Informatics"/>
        </authorList>
    </citation>
    <scope>NUCLEOTIDE SEQUENCE [LARGE SCALE GENOMIC DNA]</scope>
    <source>
        <strain evidence="3">M72</strain>
    </source>
</reference>
<keyword evidence="3" id="KW-1185">Reference proteome</keyword>
<evidence type="ECO:0000313" key="1">
    <source>
        <dbReference type="EMBL" id="CRL40905.1"/>
    </source>
</evidence>
<evidence type="ECO:0000313" key="4">
    <source>
        <dbReference type="Proteomes" id="UP000446657"/>
    </source>
</evidence>
<gene>
    <name evidence="2" type="ORF">GMD30_12585</name>
    <name evidence="1" type="ORF">M72_10951</name>
</gene>
<dbReference type="OrthoDB" id="2066562at2"/>
<dbReference type="EMBL" id="WNAL01000027">
    <property type="protein sequence ID" value="MTR82502.1"/>
    <property type="molecule type" value="Genomic_DNA"/>
</dbReference>
<dbReference type="AlphaFoldDB" id="A0A0M6WTH5"/>
<sequence>MWKIKHIFDGEYGCEELAEGQRPKVSVTLINEKEEETCFSVEDSWLTEHGLNEGDLWPKEDEFL</sequence>
<organism evidence="1 3">
    <name type="scientific">Roseburia faecis</name>
    <dbReference type="NCBI Taxonomy" id="301302"/>
    <lineage>
        <taxon>Bacteria</taxon>
        <taxon>Bacillati</taxon>
        <taxon>Bacillota</taxon>
        <taxon>Clostridia</taxon>
        <taxon>Lachnospirales</taxon>
        <taxon>Lachnospiraceae</taxon>
        <taxon>Roseburia</taxon>
    </lineage>
</organism>
<protein>
    <submittedName>
        <fullName evidence="1">Uncharacterized protein</fullName>
    </submittedName>
</protein>
<evidence type="ECO:0000313" key="3">
    <source>
        <dbReference type="Proteomes" id="UP000049979"/>
    </source>
</evidence>
<dbReference type="Proteomes" id="UP000049979">
    <property type="component" value="Unassembled WGS sequence"/>
</dbReference>
<accession>A0A0M6WTH5</accession>
<dbReference type="EMBL" id="CVRR01000037">
    <property type="protein sequence ID" value="CRL40905.1"/>
    <property type="molecule type" value="Genomic_DNA"/>
</dbReference>
<name>A0A0M6WTH5_9FIRM</name>
<reference evidence="2 4" key="3">
    <citation type="journal article" date="2019" name="Nat. Med.">
        <title>A library of human gut bacterial isolates paired with longitudinal multiomics data enables mechanistic microbiome research.</title>
        <authorList>
            <person name="Poyet M."/>
            <person name="Groussin M."/>
            <person name="Gibbons S.M."/>
            <person name="Avila-Pacheco J."/>
            <person name="Jiang X."/>
            <person name="Kearney S.M."/>
            <person name="Perrotta A.R."/>
            <person name="Berdy B."/>
            <person name="Zhao S."/>
            <person name="Lieberman T.D."/>
            <person name="Swanson P.K."/>
            <person name="Smith M."/>
            <person name="Roesemann S."/>
            <person name="Alexander J.E."/>
            <person name="Rich S.A."/>
            <person name="Livny J."/>
            <person name="Vlamakis H."/>
            <person name="Clish C."/>
            <person name="Bullock K."/>
            <person name="Deik A."/>
            <person name="Scott J."/>
            <person name="Pierce K.A."/>
            <person name="Xavier R.J."/>
            <person name="Alm E.J."/>
        </authorList>
    </citation>
    <scope>NUCLEOTIDE SEQUENCE [LARGE SCALE GENOMIC DNA]</scope>
    <source>
        <strain evidence="2 4">BIOML-A1</strain>
    </source>
</reference>
<proteinExistence type="predicted"/>
<evidence type="ECO:0000313" key="2">
    <source>
        <dbReference type="EMBL" id="MTR82502.1"/>
    </source>
</evidence>